<dbReference type="Proteomes" id="UP000516370">
    <property type="component" value="Chromosome"/>
</dbReference>
<keyword evidence="4" id="KW-1185">Reference proteome</keyword>
<proteinExistence type="predicted"/>
<dbReference type="PIRSF" id="PIRSF000714">
    <property type="entry name" value="HIT"/>
    <property type="match status" value="1"/>
</dbReference>
<dbReference type="Gene3D" id="3.30.428.10">
    <property type="entry name" value="HIT-like"/>
    <property type="match status" value="1"/>
</dbReference>
<dbReference type="Pfam" id="PF01230">
    <property type="entry name" value="HIT"/>
    <property type="match status" value="1"/>
</dbReference>
<accession>A0A7H1JB63</accession>
<dbReference type="InterPro" id="IPR036265">
    <property type="entry name" value="HIT-like_sf"/>
</dbReference>
<dbReference type="PROSITE" id="PS51084">
    <property type="entry name" value="HIT_2"/>
    <property type="match status" value="1"/>
</dbReference>
<dbReference type="InterPro" id="IPR026026">
    <property type="entry name" value="HIT_Hint"/>
</dbReference>
<dbReference type="EMBL" id="CP061081">
    <property type="protein sequence ID" value="QNT07729.1"/>
    <property type="molecule type" value="Genomic_DNA"/>
</dbReference>
<evidence type="ECO:0000313" key="4">
    <source>
        <dbReference type="Proteomes" id="UP000516370"/>
    </source>
</evidence>
<dbReference type="OrthoDB" id="9799145at2"/>
<dbReference type="GO" id="GO:0003824">
    <property type="term" value="F:catalytic activity"/>
    <property type="evidence" value="ECO:0007669"/>
    <property type="project" value="InterPro"/>
</dbReference>
<dbReference type="AlphaFoldDB" id="A0A7H1JB63"/>
<evidence type="ECO:0000259" key="2">
    <source>
        <dbReference type="PROSITE" id="PS51084"/>
    </source>
</evidence>
<sequence length="147" mass="16804">MFELDPVLSRDSILVGHFSLCQLRLINDAQFPWFILVPQRNDITEIYQLVEEDRQQLMAESCLLAETLHDAFSATKLNIAAIGNQVPQLHVHHIVRYKADPCWPGPVWGKLPAVPYGKEDLAEILQKVYSLLSDDLTLPSNDAERYY</sequence>
<reference evidence="3 4" key="1">
    <citation type="submission" date="2020-09" db="EMBL/GenBank/DDBJ databases">
        <title>Complete genome sequence of an Arctic sea ice bacterium Marinomonas arctica BSI20414.</title>
        <authorList>
            <person name="Liao L."/>
            <person name="Chen B."/>
        </authorList>
    </citation>
    <scope>NUCLEOTIDE SEQUENCE [LARGE SCALE GENOMIC DNA]</scope>
    <source>
        <strain evidence="3 4">BSI20414</strain>
    </source>
</reference>
<evidence type="ECO:0000256" key="1">
    <source>
        <dbReference type="PROSITE-ProRule" id="PRU00464"/>
    </source>
</evidence>
<evidence type="ECO:0000313" key="3">
    <source>
        <dbReference type="EMBL" id="QNT07729.1"/>
    </source>
</evidence>
<name>A0A7H1JB63_9GAMM</name>
<dbReference type="KEGG" id="mard:IBG28_09070"/>
<feature type="domain" description="HIT" evidence="2">
    <location>
        <begin position="35"/>
        <end position="103"/>
    </location>
</feature>
<dbReference type="SUPFAM" id="SSF54197">
    <property type="entry name" value="HIT-like"/>
    <property type="match status" value="1"/>
</dbReference>
<dbReference type="RefSeq" id="WP_111605969.1">
    <property type="nucleotide sequence ID" value="NZ_BMLJ01000003.1"/>
</dbReference>
<gene>
    <name evidence="3" type="ORF">IBG28_09070</name>
</gene>
<organism evidence="3 4">
    <name type="scientific">Marinomonas arctica</name>
    <dbReference type="NCBI Taxonomy" id="383750"/>
    <lineage>
        <taxon>Bacteria</taxon>
        <taxon>Pseudomonadati</taxon>
        <taxon>Pseudomonadota</taxon>
        <taxon>Gammaproteobacteria</taxon>
        <taxon>Oceanospirillales</taxon>
        <taxon>Oceanospirillaceae</taxon>
        <taxon>Marinomonas</taxon>
    </lineage>
</organism>
<dbReference type="InterPro" id="IPR011146">
    <property type="entry name" value="HIT-like"/>
</dbReference>
<protein>
    <submittedName>
        <fullName evidence="3">HIT domain-containing protein</fullName>
    </submittedName>
</protein>
<comment type="caution">
    <text evidence="1">Lacks conserved residue(s) required for the propagation of feature annotation.</text>
</comment>